<protein>
    <submittedName>
        <fullName evidence="1">Uncharacterized protein</fullName>
    </submittedName>
</protein>
<evidence type="ECO:0000313" key="1">
    <source>
        <dbReference type="EMBL" id="DAF49616.1"/>
    </source>
</evidence>
<accession>A0A8S5SFC9</accession>
<name>A0A8S5SFC9_9CAUD</name>
<organism evidence="1">
    <name type="scientific">Myoviridae sp. ctuev19</name>
    <dbReference type="NCBI Taxonomy" id="2827716"/>
    <lineage>
        <taxon>Viruses</taxon>
        <taxon>Duplodnaviria</taxon>
        <taxon>Heunggongvirae</taxon>
        <taxon>Uroviricota</taxon>
        <taxon>Caudoviricetes</taxon>
    </lineage>
</organism>
<reference evidence="1" key="1">
    <citation type="journal article" date="2021" name="Proc. Natl. Acad. Sci. U.S.A.">
        <title>A Catalog of Tens of Thousands of Viruses from Human Metagenomes Reveals Hidden Associations with Chronic Diseases.</title>
        <authorList>
            <person name="Tisza M.J."/>
            <person name="Buck C.B."/>
        </authorList>
    </citation>
    <scope>NUCLEOTIDE SEQUENCE</scope>
    <source>
        <strain evidence="1">Ctuev19</strain>
    </source>
</reference>
<proteinExistence type="predicted"/>
<dbReference type="EMBL" id="BK032585">
    <property type="protein sequence ID" value="DAF49616.1"/>
    <property type="molecule type" value="Genomic_DNA"/>
</dbReference>
<sequence length="35" mass="4038">MKISKNARRQEIMAASREFESAYAFAMNQDGENNE</sequence>